<sequence length="428" mass="50024">MYRNFLLLFVSIFFISCSTMQETQPTPNEKAFDEEDTYIMFALRAEQVKSYKTAAKLFAQLYDKSQKKEYLYRSVQNRYLAKDYNTTIEIIDRYLAYEPNDRKLQRYKIGSLAESGDIPNAIALALSLSKQTQQPDDYILTADVYIKNHQYEEALQYLESAYAKEYNEKILDKIAIILYVNLSRKKDAIAELETHSRMHGCSELICDRLIGIYSNENDIDGLLSVYKRKYSLDKESAVAKKIIQIYGYKRDYVKLMNFLEESGEDDELLLQLYLSAKDFKKAYLIASKLYEKENSLEYLGQSAIYQYEANKSNLNKKILESVVSKLERVVAVKNDTLYKNYLGYILIDHELDIKKGMKYVREVLKVKPKSGYYLDSLAWGYYKLGQCKKAKKLMLKVRTLEGGDDPEVDLHMKKINECLKKQILKRKK</sequence>
<evidence type="ECO:0000313" key="2">
    <source>
        <dbReference type="EMBL" id="QOP40974.1"/>
    </source>
</evidence>
<dbReference type="Proteomes" id="UP000593910">
    <property type="component" value="Chromosome"/>
</dbReference>
<protein>
    <recommendedName>
        <fullName evidence="4">Tetratricopeptide repeat protein</fullName>
    </recommendedName>
</protein>
<feature type="signal peptide" evidence="1">
    <location>
        <begin position="1"/>
        <end position="21"/>
    </location>
</feature>
<dbReference type="AlphaFoldDB" id="A0A7M1AU79"/>
<dbReference type="KEGG" id="smax:FJR03_04135"/>
<proteinExistence type="predicted"/>
<accession>A0A7M1AU79</accession>
<dbReference type="SUPFAM" id="SSF48452">
    <property type="entry name" value="TPR-like"/>
    <property type="match status" value="1"/>
</dbReference>
<keyword evidence="1" id="KW-0732">Signal</keyword>
<organism evidence="2 3">
    <name type="scientific">Sulfurimonas marina</name>
    <dbReference type="NCBI Taxonomy" id="2590551"/>
    <lineage>
        <taxon>Bacteria</taxon>
        <taxon>Pseudomonadati</taxon>
        <taxon>Campylobacterota</taxon>
        <taxon>Epsilonproteobacteria</taxon>
        <taxon>Campylobacterales</taxon>
        <taxon>Sulfurimonadaceae</taxon>
        <taxon>Sulfurimonas</taxon>
    </lineage>
</organism>
<dbReference type="InterPro" id="IPR011990">
    <property type="entry name" value="TPR-like_helical_dom_sf"/>
</dbReference>
<evidence type="ECO:0000313" key="3">
    <source>
        <dbReference type="Proteomes" id="UP000593910"/>
    </source>
</evidence>
<keyword evidence="3" id="KW-1185">Reference proteome</keyword>
<evidence type="ECO:0000256" key="1">
    <source>
        <dbReference type="SAM" id="SignalP"/>
    </source>
</evidence>
<dbReference type="PROSITE" id="PS51257">
    <property type="entry name" value="PROKAR_LIPOPROTEIN"/>
    <property type="match status" value="1"/>
</dbReference>
<evidence type="ECO:0008006" key="4">
    <source>
        <dbReference type="Google" id="ProtNLM"/>
    </source>
</evidence>
<name>A0A7M1AU79_9BACT</name>
<feature type="chain" id="PRO_5032514390" description="Tetratricopeptide repeat protein" evidence="1">
    <location>
        <begin position="22"/>
        <end position="428"/>
    </location>
</feature>
<gene>
    <name evidence="2" type="ORF">FJR03_04135</name>
</gene>
<dbReference type="Gene3D" id="1.25.40.10">
    <property type="entry name" value="Tetratricopeptide repeat domain"/>
    <property type="match status" value="2"/>
</dbReference>
<reference evidence="2 3" key="1">
    <citation type="submission" date="2019-06" db="EMBL/GenBank/DDBJ databases">
        <title>Sulfurimonas gotlandica sp. nov., a chemoautotrophic and psychrotolerant epsilonproteobacterium isolated from a pelagic redoxcline, and an emended description of the genus Sulfurimonas.</title>
        <authorList>
            <person name="Wang S."/>
            <person name="Jiang L."/>
            <person name="Shao Z."/>
        </authorList>
    </citation>
    <scope>NUCLEOTIDE SEQUENCE [LARGE SCALE GENOMIC DNA]</scope>
    <source>
        <strain evidence="2 3">B2</strain>
    </source>
</reference>
<dbReference type="RefSeq" id="WP_193114394.1">
    <property type="nucleotide sequence ID" value="NZ_CP041165.1"/>
</dbReference>
<dbReference type="EMBL" id="CP041165">
    <property type="protein sequence ID" value="QOP40974.1"/>
    <property type="molecule type" value="Genomic_DNA"/>
</dbReference>